<dbReference type="Pfam" id="PF07729">
    <property type="entry name" value="FCD"/>
    <property type="match status" value="1"/>
</dbReference>
<organism evidence="6 7">
    <name type="scientific">Streptomyces hebeiensis</name>
    <dbReference type="NCBI Taxonomy" id="229486"/>
    <lineage>
        <taxon>Bacteria</taxon>
        <taxon>Bacillati</taxon>
        <taxon>Actinomycetota</taxon>
        <taxon>Actinomycetes</taxon>
        <taxon>Kitasatosporales</taxon>
        <taxon>Streptomycetaceae</taxon>
        <taxon>Streptomyces</taxon>
    </lineage>
</organism>
<dbReference type="Gene3D" id="1.20.120.530">
    <property type="entry name" value="GntR ligand-binding domain-like"/>
    <property type="match status" value="1"/>
</dbReference>
<evidence type="ECO:0000256" key="1">
    <source>
        <dbReference type="ARBA" id="ARBA00023015"/>
    </source>
</evidence>
<keyword evidence="2" id="KW-0238">DNA-binding</keyword>
<dbReference type="Proteomes" id="UP001501371">
    <property type="component" value="Unassembled WGS sequence"/>
</dbReference>
<protein>
    <recommendedName>
        <fullName evidence="5">GntR C-terminal domain-containing protein</fullName>
    </recommendedName>
</protein>
<evidence type="ECO:0000256" key="3">
    <source>
        <dbReference type="ARBA" id="ARBA00023163"/>
    </source>
</evidence>
<sequence length="145" mass="15534">MIDVKAVADRVKQIQLDHKCHASTVALTGSRRLVEIHAQLLTESRLAAITAGLADGDIVPLSHREFVNLLQEGRAEAACAQLARRLEVARDHAAQRLPQCGVQRPHQGDLRGSGTALPTPAEHVGVNGTVIGVDRGPERSTPPPR</sequence>
<keyword evidence="3" id="KW-0804">Transcription</keyword>
<feature type="region of interest" description="Disordered" evidence="4">
    <location>
        <begin position="95"/>
        <end position="145"/>
    </location>
</feature>
<dbReference type="InterPro" id="IPR008920">
    <property type="entry name" value="TF_FadR/GntR_C"/>
</dbReference>
<comment type="caution">
    <text evidence="6">The sequence shown here is derived from an EMBL/GenBank/DDBJ whole genome shotgun (WGS) entry which is preliminary data.</text>
</comment>
<evidence type="ECO:0000256" key="4">
    <source>
        <dbReference type="SAM" id="MobiDB-lite"/>
    </source>
</evidence>
<evidence type="ECO:0000256" key="2">
    <source>
        <dbReference type="ARBA" id="ARBA00023125"/>
    </source>
</evidence>
<gene>
    <name evidence="6" type="ORF">GCM10009654_56810</name>
</gene>
<dbReference type="EMBL" id="BAAAKV010000066">
    <property type="protein sequence ID" value="GAA1192085.1"/>
    <property type="molecule type" value="Genomic_DNA"/>
</dbReference>
<evidence type="ECO:0000259" key="5">
    <source>
        <dbReference type="Pfam" id="PF07729"/>
    </source>
</evidence>
<keyword evidence="7" id="KW-1185">Reference proteome</keyword>
<keyword evidence="1" id="KW-0805">Transcription regulation</keyword>
<reference evidence="6 7" key="1">
    <citation type="journal article" date="2019" name="Int. J. Syst. Evol. Microbiol.">
        <title>The Global Catalogue of Microorganisms (GCM) 10K type strain sequencing project: providing services to taxonomists for standard genome sequencing and annotation.</title>
        <authorList>
            <consortium name="The Broad Institute Genomics Platform"/>
            <consortium name="The Broad Institute Genome Sequencing Center for Infectious Disease"/>
            <person name="Wu L."/>
            <person name="Ma J."/>
        </authorList>
    </citation>
    <scope>NUCLEOTIDE SEQUENCE [LARGE SCALE GENOMIC DNA]</scope>
    <source>
        <strain evidence="6 7">JCM 12696</strain>
    </source>
</reference>
<evidence type="ECO:0000313" key="7">
    <source>
        <dbReference type="Proteomes" id="UP001501371"/>
    </source>
</evidence>
<name>A0ABN1V2S9_9ACTN</name>
<feature type="domain" description="GntR C-terminal" evidence="5">
    <location>
        <begin position="7"/>
        <end position="86"/>
    </location>
</feature>
<evidence type="ECO:0000313" key="6">
    <source>
        <dbReference type="EMBL" id="GAA1192085.1"/>
    </source>
</evidence>
<dbReference type="SUPFAM" id="SSF48008">
    <property type="entry name" value="GntR ligand-binding domain-like"/>
    <property type="match status" value="1"/>
</dbReference>
<proteinExistence type="predicted"/>
<dbReference type="RefSeq" id="WP_344282675.1">
    <property type="nucleotide sequence ID" value="NZ_BAAAKV010000066.1"/>
</dbReference>
<dbReference type="InterPro" id="IPR011711">
    <property type="entry name" value="GntR_C"/>
</dbReference>
<accession>A0ABN1V2S9</accession>